<feature type="compositionally biased region" description="Basic and acidic residues" evidence="6">
    <location>
        <begin position="856"/>
        <end position="865"/>
    </location>
</feature>
<comment type="caution">
    <text evidence="8">The sequence shown here is derived from an EMBL/GenBank/DDBJ whole genome shotgun (WGS) entry which is preliminary data.</text>
</comment>
<dbReference type="Pfam" id="PF13087">
    <property type="entry name" value="AAA_12"/>
    <property type="match status" value="1"/>
</dbReference>
<dbReference type="SUPFAM" id="SSF52540">
    <property type="entry name" value="P-loop containing nucleoside triphosphate hydrolases"/>
    <property type="match status" value="1"/>
</dbReference>
<gene>
    <name evidence="8" type="ORF">ACFQPB_11475</name>
</gene>
<keyword evidence="2" id="KW-0547">Nucleotide-binding</keyword>
<dbReference type="Pfam" id="PF08378">
    <property type="entry name" value="NERD"/>
    <property type="match status" value="1"/>
</dbReference>
<reference evidence="9" key="1">
    <citation type="journal article" date="2019" name="Int. J. Syst. Evol. Microbiol.">
        <title>The Global Catalogue of Microorganisms (GCM) 10K type strain sequencing project: providing services to taxonomists for standard genome sequencing and annotation.</title>
        <authorList>
            <consortium name="The Broad Institute Genomics Platform"/>
            <consortium name="The Broad Institute Genome Sequencing Center for Infectious Disease"/>
            <person name="Wu L."/>
            <person name="Ma J."/>
        </authorList>
    </citation>
    <scope>NUCLEOTIDE SEQUENCE [LARGE SCALE GENOMIC DNA]</scope>
    <source>
        <strain evidence="9">CGMCC 1.12371</strain>
    </source>
</reference>
<comment type="similarity">
    <text evidence="1">Belongs to the DNA2/NAM7 helicase family.</text>
</comment>
<dbReference type="RefSeq" id="WP_382223237.1">
    <property type="nucleotide sequence ID" value="NZ_JBHTCA010000006.1"/>
</dbReference>
<dbReference type="Proteomes" id="UP001596501">
    <property type="component" value="Unassembled WGS sequence"/>
</dbReference>
<evidence type="ECO:0000256" key="3">
    <source>
        <dbReference type="ARBA" id="ARBA00022801"/>
    </source>
</evidence>
<dbReference type="EMBL" id="JBHTCA010000006">
    <property type="protein sequence ID" value="MFC7409481.1"/>
    <property type="molecule type" value="Genomic_DNA"/>
</dbReference>
<evidence type="ECO:0000256" key="6">
    <source>
        <dbReference type="SAM" id="MobiDB-lite"/>
    </source>
</evidence>
<evidence type="ECO:0000313" key="8">
    <source>
        <dbReference type="EMBL" id="MFC7409481.1"/>
    </source>
</evidence>
<name>A0ABW2QJ73_9BURK</name>
<dbReference type="Pfam" id="PF13086">
    <property type="entry name" value="AAA_11"/>
    <property type="match status" value="1"/>
</dbReference>
<dbReference type="InterPro" id="IPR011009">
    <property type="entry name" value="Kinase-like_dom_sf"/>
</dbReference>
<accession>A0ABW2QJ73</accession>
<dbReference type="InterPro" id="IPR041679">
    <property type="entry name" value="DNA2/NAM7-like_C"/>
</dbReference>
<dbReference type="InterPro" id="IPR027417">
    <property type="entry name" value="P-loop_NTPase"/>
</dbReference>
<dbReference type="SUPFAM" id="SSF56112">
    <property type="entry name" value="Protein kinase-like (PK-like)"/>
    <property type="match status" value="2"/>
</dbReference>
<evidence type="ECO:0000256" key="5">
    <source>
        <dbReference type="ARBA" id="ARBA00022840"/>
    </source>
</evidence>
<protein>
    <submittedName>
        <fullName evidence="8">AAA domain-containing protein</fullName>
    </submittedName>
</protein>
<dbReference type="PROSITE" id="PS50011">
    <property type="entry name" value="PROTEIN_KINASE_DOM"/>
    <property type="match status" value="1"/>
</dbReference>
<dbReference type="Gene3D" id="1.10.510.10">
    <property type="entry name" value="Transferase(Phosphotransferase) domain 1"/>
    <property type="match status" value="2"/>
</dbReference>
<dbReference type="CDD" id="cd18808">
    <property type="entry name" value="SF1_C_Upf1"/>
    <property type="match status" value="1"/>
</dbReference>
<dbReference type="InterPro" id="IPR000719">
    <property type="entry name" value="Prot_kinase_dom"/>
</dbReference>
<dbReference type="InterPro" id="IPR047187">
    <property type="entry name" value="SF1_C_Upf1"/>
</dbReference>
<evidence type="ECO:0000313" key="9">
    <source>
        <dbReference type="Proteomes" id="UP001596501"/>
    </source>
</evidence>
<dbReference type="InterPro" id="IPR011528">
    <property type="entry name" value="NERD"/>
</dbReference>
<feature type="region of interest" description="Disordered" evidence="6">
    <location>
        <begin position="856"/>
        <end position="889"/>
    </location>
</feature>
<feature type="domain" description="Protein kinase" evidence="7">
    <location>
        <begin position="462"/>
        <end position="759"/>
    </location>
</feature>
<dbReference type="InterPro" id="IPR041677">
    <property type="entry name" value="DNA2/NAM7_AAA_11"/>
</dbReference>
<dbReference type="Gene3D" id="3.40.50.300">
    <property type="entry name" value="P-loop containing nucleotide triphosphate hydrolases"/>
    <property type="match status" value="2"/>
</dbReference>
<dbReference type="PANTHER" id="PTHR43788">
    <property type="entry name" value="DNA2/NAM7 HELICASE FAMILY MEMBER"/>
    <property type="match status" value="1"/>
</dbReference>
<proteinExistence type="inferred from homology"/>
<dbReference type="InterPro" id="IPR050534">
    <property type="entry name" value="Coronavir_polyprotein_1ab"/>
</dbReference>
<organism evidence="8 9">
    <name type="scientific">Hydrogenophaga atypica</name>
    <dbReference type="NCBI Taxonomy" id="249409"/>
    <lineage>
        <taxon>Bacteria</taxon>
        <taxon>Pseudomonadati</taxon>
        <taxon>Pseudomonadota</taxon>
        <taxon>Betaproteobacteria</taxon>
        <taxon>Burkholderiales</taxon>
        <taxon>Comamonadaceae</taxon>
        <taxon>Hydrogenophaga</taxon>
    </lineage>
</organism>
<keyword evidence="3" id="KW-0378">Hydrolase</keyword>
<evidence type="ECO:0000256" key="4">
    <source>
        <dbReference type="ARBA" id="ARBA00022806"/>
    </source>
</evidence>
<dbReference type="PANTHER" id="PTHR43788:SF8">
    <property type="entry name" value="DNA-BINDING PROTEIN SMUBP-2"/>
    <property type="match status" value="1"/>
</dbReference>
<evidence type="ECO:0000256" key="2">
    <source>
        <dbReference type="ARBA" id="ARBA00022741"/>
    </source>
</evidence>
<keyword evidence="9" id="KW-1185">Reference proteome</keyword>
<sequence>MEVRLIEKAGVPASEIDAQQKIQKAFDAAVFSKGWRGYASFKLPRGGPGAGDDDFDLVLVTHTHIVVIELKNWRGETLTARGGNWYVDGQPRGRSPVPLVNLKAKRLGTTLNTRVGPAKTPLVLSFVVLTGSITELDLSEEPREAESVLFLSELLEWTNEAEYRKFVNRPARINPLVFLNAYDLFFEGQKGRPAGFNIHGYRPDPQPLWEHPRKLYAEFRAKEKQDPDKLALLRQWDFGALGSQLIGEGERAFIGLREQRVFEHVEPRNEELARSLLRPIARLSETDVTRDFAELYALPPKVTRLSEFVNSGLSKLTPSERVVLVKAMLQRFADLHDLNVAHRDVGAHCLWVERPAKVVLSGFPAAYYPTMATMGTFREQVQVERSNLPEDSVPSEGATPFRRDVYLLGVLTHLMLHGERPPRVGGHYVWEARKSDAYEGAFDAVLVRALSAEPKLRFETAREMLEALNEASKKESEQVIDLAAFDVHRAKTRVRDYPEEAHPLTDDDDLLAFRSSFEGQAVLVKEWHGVEPDLKRPDQAIRLLSFLERARNLRAAALPGVAAVLDSGLSRRSLLVVQRWVDGETMAQWMSRPQTRETRLSVARTLTATLAQLHAFEWPHGDIKPDNIVIDGDGSPVLVDMLDFRRSSSDVYSTAYLPSDYKTLSPLARDRWALAVVLDELLFKEQTADNLLGLEQVREEVQRLLTERQVSALEPLQSALDGKGQSTDLPDVVPYAVTIRGVSATGVPAGELQGDNGYFYLTMEDSRKHPGSKLVHLTGAGARLTVVWSPLERRASWVMVRPIDLTQLIWTQDKCLGRFRARLSVTDGARHEVSELEPSLEEWCEQFGDQSVKAAEDGLPERGEPSPELPVSELDVDTDRPVSSNEQQSKIDVEELWQALLAAEEDSLPIATVVGEPRRNPQREHQMLVPCSLDGAGFDPDIDDLTWVEKPNAEGQWRRCGDLELRDTFLGANAELAIERWSGKPPKPGDKLRLRSNMESASLTRRAAAVERILQGRSVVPDLMGYFQSACSQPVPMQFQCPSEEALNAYSQGNKSLNESQREAFRKALQFGPLSLLQGPPGTGKTWFIAALLHYLVTREGARRVLVVSQAHEAVNNALEKALELFESKGIAFDAVRLGHESVVSETIRHLHSSSIEQSYRERFKAEYKERVVRLATEMGLPSDFAAAAVRLHVNVGRLVEQISALVTDVPVPSSGRKKPIAQEHADEDVSIQRGRQLTEALQEVCNRDYQYSVVDVQLGEVMDDLFEQLVTQYEVQSPQAVERLRRLLKMSDDWLKTLGEPAANFVEFLAKSRTVVAGTLVGIGRRAAGVIQNMYDWVVIDEAGRAAPSELAVAMQTGRRILLVGDHKQLPPTFDQEVRHAVSKKLGYAVDSLAFSSDFERVFDSPFGQTVGASFKEQYRMAPAIGELVSEVFYGNNLATGRASSWLDTSLLPVQLRHEVCWVDTSSLGRSAMESNSPDRIDCWNDTEAGVVMNVLKSLVLSPGLVRALKEGLQHGEPLIGIICMYSKQREVLNRLKSEARWIPADLRRLVKIDTVDSYQGKENRIVILSTVRNNPQQNPGFLRLPNRINVAMSRAMERLVVVGAAPMWRGKNAGLPLGQVLKKIESLSEANRAVLVKAQEFRS</sequence>
<evidence type="ECO:0000256" key="1">
    <source>
        <dbReference type="ARBA" id="ARBA00007913"/>
    </source>
</evidence>
<keyword evidence="5" id="KW-0067">ATP-binding</keyword>
<evidence type="ECO:0000259" key="7">
    <source>
        <dbReference type="PROSITE" id="PS50011"/>
    </source>
</evidence>
<keyword evidence="4" id="KW-0347">Helicase</keyword>